<accession>A0A9U8EFX9</accession>
<feature type="domain" description="SAP" evidence="7">
    <location>
        <begin position="6"/>
        <end position="40"/>
    </location>
</feature>
<dbReference type="CDD" id="cd12884">
    <property type="entry name" value="SPRY_hnRNP"/>
    <property type="match status" value="1"/>
</dbReference>
<dbReference type="InterPro" id="IPR001870">
    <property type="entry name" value="B30.2/SPRY"/>
</dbReference>
<dbReference type="GO" id="GO:0003723">
    <property type="term" value="F:RNA binding"/>
    <property type="evidence" value="ECO:0007669"/>
    <property type="project" value="TreeGrafter"/>
</dbReference>
<dbReference type="InterPro" id="IPR027417">
    <property type="entry name" value="P-loop_NTPase"/>
</dbReference>
<feature type="compositionally biased region" description="Acidic residues" evidence="5">
    <location>
        <begin position="57"/>
        <end position="83"/>
    </location>
</feature>
<dbReference type="Pfam" id="PF02037">
    <property type="entry name" value="SAP"/>
    <property type="match status" value="1"/>
</dbReference>
<keyword evidence="3" id="KW-0597">Phosphoprotein</keyword>
<keyword evidence="2" id="KW-0488">Methylation</keyword>
<dbReference type="InterPro" id="IPR043136">
    <property type="entry name" value="B30.2/SPRY_sf"/>
</dbReference>
<keyword evidence="4" id="KW-0539">Nucleus</keyword>
<evidence type="ECO:0000256" key="1">
    <source>
        <dbReference type="ARBA" id="ARBA00004123"/>
    </source>
</evidence>
<dbReference type="GO" id="GO:0005634">
    <property type="term" value="C:nucleus"/>
    <property type="evidence" value="ECO:0007669"/>
    <property type="project" value="UniProtKB-SubCell"/>
</dbReference>
<dbReference type="InterPro" id="IPR003034">
    <property type="entry name" value="SAP_dom"/>
</dbReference>
<evidence type="ECO:0000259" key="7">
    <source>
        <dbReference type="PROSITE" id="PS50800"/>
    </source>
</evidence>
<dbReference type="PANTHER" id="PTHR12381:SF56">
    <property type="entry name" value="B30.2_SPRY DOMAIN-CONTAINING PROTEIN-RELATED"/>
    <property type="match status" value="1"/>
</dbReference>
<dbReference type="PROSITE" id="PS50800">
    <property type="entry name" value="SAP"/>
    <property type="match status" value="1"/>
</dbReference>
<dbReference type="SUPFAM" id="SSF68906">
    <property type="entry name" value="SAP domain"/>
    <property type="match status" value="1"/>
</dbReference>
<dbReference type="SUPFAM" id="SSF49899">
    <property type="entry name" value="Concanavalin A-like lectins/glucanases"/>
    <property type="match status" value="1"/>
</dbReference>
<name>A0A9U8EFX9_BIOGL</name>
<feature type="compositionally biased region" description="Acidic residues" evidence="5">
    <location>
        <begin position="97"/>
        <end position="108"/>
    </location>
</feature>
<dbReference type="InterPro" id="IPR036361">
    <property type="entry name" value="SAP_dom_sf"/>
</dbReference>
<dbReference type="FunFam" id="3.40.50.300:FF:000355">
    <property type="entry name" value="Heterogeneous nuclear ribonucleoprotein U-like 1, isoform CRA_a"/>
    <property type="match status" value="1"/>
</dbReference>
<evidence type="ECO:0000256" key="3">
    <source>
        <dbReference type="ARBA" id="ARBA00022553"/>
    </source>
</evidence>
<dbReference type="Gene3D" id="2.60.120.920">
    <property type="match status" value="1"/>
</dbReference>
<dbReference type="OMA" id="VWANEYY"/>
<feature type="compositionally biased region" description="Basic and acidic residues" evidence="5">
    <location>
        <begin position="647"/>
        <end position="670"/>
    </location>
</feature>
<feature type="compositionally biased region" description="Basic and acidic residues" evidence="5">
    <location>
        <begin position="594"/>
        <end position="633"/>
    </location>
</feature>
<dbReference type="Pfam" id="PF00622">
    <property type="entry name" value="SPRY"/>
    <property type="match status" value="1"/>
</dbReference>
<comment type="subcellular location">
    <subcellularLocation>
        <location evidence="1">Nucleus</location>
    </subcellularLocation>
</comment>
<dbReference type="SMART" id="SM00513">
    <property type="entry name" value="SAP"/>
    <property type="match status" value="1"/>
</dbReference>
<gene>
    <name evidence="9" type="primary">LOC106069751</name>
</gene>
<dbReference type="Gene3D" id="1.10.720.30">
    <property type="entry name" value="SAP domain"/>
    <property type="match status" value="1"/>
</dbReference>
<feature type="domain" description="B30.2/SPRY" evidence="6">
    <location>
        <begin position="189"/>
        <end position="385"/>
    </location>
</feature>
<dbReference type="Proteomes" id="UP001165740">
    <property type="component" value="Chromosome 3"/>
</dbReference>
<dbReference type="InterPro" id="IPR035778">
    <property type="entry name" value="SPRY_hnRNP_U"/>
</dbReference>
<feature type="region of interest" description="Disordered" evidence="5">
    <location>
        <begin position="594"/>
        <end position="686"/>
    </location>
</feature>
<reference evidence="9" key="1">
    <citation type="submission" date="2025-08" db="UniProtKB">
        <authorList>
            <consortium name="RefSeq"/>
        </authorList>
    </citation>
    <scope>IDENTIFICATION</scope>
</reference>
<dbReference type="GeneID" id="106069751"/>
<evidence type="ECO:0000313" key="9">
    <source>
        <dbReference type="RefSeq" id="XP_013084934.2"/>
    </source>
</evidence>
<evidence type="ECO:0000313" key="8">
    <source>
        <dbReference type="Proteomes" id="UP001165740"/>
    </source>
</evidence>
<dbReference type="KEGG" id="bgt:106069751"/>
<evidence type="ECO:0000259" key="6">
    <source>
        <dbReference type="PROSITE" id="PS50188"/>
    </source>
</evidence>
<feature type="compositionally biased region" description="Gly residues" evidence="5">
    <location>
        <begin position="675"/>
        <end position="686"/>
    </location>
</feature>
<dbReference type="Gene3D" id="3.40.50.300">
    <property type="entry name" value="P-loop containing nucleotide triphosphate hydrolases"/>
    <property type="match status" value="1"/>
</dbReference>
<dbReference type="PROSITE" id="PS50188">
    <property type="entry name" value="B302_SPRY"/>
    <property type="match status" value="1"/>
</dbReference>
<proteinExistence type="predicted"/>
<organism evidence="8 9">
    <name type="scientific">Biomphalaria glabrata</name>
    <name type="common">Bloodfluke planorb</name>
    <name type="synonym">Freshwater snail</name>
    <dbReference type="NCBI Taxonomy" id="6526"/>
    <lineage>
        <taxon>Eukaryota</taxon>
        <taxon>Metazoa</taxon>
        <taxon>Spiralia</taxon>
        <taxon>Lophotrochozoa</taxon>
        <taxon>Mollusca</taxon>
        <taxon>Gastropoda</taxon>
        <taxon>Heterobranchia</taxon>
        <taxon>Euthyneura</taxon>
        <taxon>Panpulmonata</taxon>
        <taxon>Hygrophila</taxon>
        <taxon>Lymnaeoidea</taxon>
        <taxon>Planorbidae</taxon>
        <taxon>Biomphalaria</taxon>
    </lineage>
</organism>
<feature type="region of interest" description="Disordered" evidence="5">
    <location>
        <begin position="38"/>
        <end position="200"/>
    </location>
</feature>
<dbReference type="OrthoDB" id="445357at2759"/>
<dbReference type="SUPFAM" id="SSF52540">
    <property type="entry name" value="P-loop containing nucleoside triphosphate hydrolases"/>
    <property type="match status" value="1"/>
</dbReference>
<dbReference type="AlphaFoldDB" id="A0A9U8EFX9"/>
<dbReference type="InterPro" id="IPR013320">
    <property type="entry name" value="ConA-like_dom_sf"/>
</dbReference>
<protein>
    <submittedName>
        <fullName evidence="9">Heterogeneous nuclear ribonucleoprotein U-like protein 1 isoform X1</fullName>
    </submittedName>
</protein>
<feature type="compositionally biased region" description="Basic residues" evidence="5">
    <location>
        <begin position="155"/>
        <end position="193"/>
    </location>
</feature>
<dbReference type="Pfam" id="PF13671">
    <property type="entry name" value="AAA_33"/>
    <property type="match status" value="1"/>
</dbReference>
<evidence type="ECO:0000256" key="2">
    <source>
        <dbReference type="ARBA" id="ARBA00022481"/>
    </source>
</evidence>
<sequence length="731" mass="83532">MSDIDPEKLKVAELRDELKARGLDTKGNKAALVARLKEALEASTENEEGQGSNDGAEQMEEGQQEEENVELLDETTNDGDNEGDTTGNEIKDKQDDENVEEASEEASEDKDASQDQEEHQQEESGDIDDEPPVVLGDEFRTIDEATQDDDDNDRKRKRSRSPRDRHRRSRSRSRDRHRRSRSRDRRHGRHSPPPRKIEMDETAWESLTTFVLDRYDADLNLRFDESGLKAHPLSVDGFAYMWSGVRAMYGVQKGKIAYEIKVLENLNVEHVRDEQNPHILRLGWSVNTTSLDLGEQELSYGYDGTGKSCTGNTFSDYGQSFGPGDVITAYLDLESDPVIISYAKNGEDLGTCFEIPKEQLGENALFPHALTKNTEFECNFGAREGPYFPLKDDFKFLEDVPEAERIRGHKPPTTKEECEVIMMVGLPGAGKTYWVNQHVKENPDKLYSVLGTNNVVDKMKVMGLPRKQSHKGRWDYLIEKANKCLNRLIEIAARKKRNYIIDQTNVYASARRRKMQTFEGFQRKAVVVLPTDEVFKKRVKERPEEEGKDIADNAVNEMKANFTLPEEDQGFESIIYSEEEPNKEDREKLIEQYRKEGRDALPPPDKRFRRDSRDFRVDRRPGYRGGMDRDRRGGYRGGRGYNSWRPYNDRRGGGGRGGYRDDRRRDDRSYKGSRGSWGSGNSGWGNSGWNNYQGGGGYGGGGWGGHYNQSYNQHWTGYSSGSRGGWNNYYK</sequence>
<dbReference type="GO" id="GO:0000380">
    <property type="term" value="P:alternative mRNA splicing, via spliceosome"/>
    <property type="evidence" value="ECO:0007669"/>
    <property type="project" value="TreeGrafter"/>
</dbReference>
<dbReference type="RefSeq" id="XP_013084934.2">
    <property type="nucleotide sequence ID" value="XM_013229480.2"/>
</dbReference>
<evidence type="ECO:0000256" key="5">
    <source>
        <dbReference type="SAM" id="MobiDB-lite"/>
    </source>
</evidence>
<keyword evidence="8" id="KW-1185">Reference proteome</keyword>
<feature type="compositionally biased region" description="Basic and acidic residues" evidence="5">
    <location>
        <begin position="109"/>
        <end position="122"/>
    </location>
</feature>
<dbReference type="SMART" id="SM00449">
    <property type="entry name" value="SPRY"/>
    <property type="match status" value="1"/>
</dbReference>
<dbReference type="PANTHER" id="PTHR12381">
    <property type="entry name" value="HETEROGENEOUS NUCLEAR RIBONUCLEOPROTEIN U FAMILY MEMBER"/>
    <property type="match status" value="1"/>
</dbReference>
<dbReference type="InterPro" id="IPR003877">
    <property type="entry name" value="SPRY_dom"/>
</dbReference>
<evidence type="ECO:0000256" key="4">
    <source>
        <dbReference type="ARBA" id="ARBA00023242"/>
    </source>
</evidence>